<comment type="caution">
    <text evidence="2">The sequence shown here is derived from an EMBL/GenBank/DDBJ whole genome shotgun (WGS) entry which is preliminary data.</text>
</comment>
<accession>A0A562NKQ7</accession>
<organism evidence="2 3">
    <name type="scientific">Paracoccus sulfuroxidans</name>
    <dbReference type="NCBI Taxonomy" id="384678"/>
    <lineage>
        <taxon>Bacteria</taxon>
        <taxon>Pseudomonadati</taxon>
        <taxon>Pseudomonadota</taxon>
        <taxon>Alphaproteobacteria</taxon>
        <taxon>Rhodobacterales</taxon>
        <taxon>Paracoccaceae</taxon>
        <taxon>Paracoccus</taxon>
    </lineage>
</organism>
<proteinExistence type="predicted"/>
<keyword evidence="1" id="KW-0812">Transmembrane</keyword>
<dbReference type="OrthoDB" id="10009468at2"/>
<reference evidence="2 3" key="1">
    <citation type="journal article" date="2015" name="Stand. Genomic Sci.">
        <title>Genomic Encyclopedia of Bacterial and Archaeal Type Strains, Phase III: the genomes of soil and plant-associated and newly described type strains.</title>
        <authorList>
            <person name="Whitman W.B."/>
            <person name="Woyke T."/>
            <person name="Klenk H.P."/>
            <person name="Zhou Y."/>
            <person name="Lilburn T.G."/>
            <person name="Beck B.J."/>
            <person name="De Vos P."/>
            <person name="Vandamme P."/>
            <person name="Eisen J.A."/>
            <person name="Garrity G."/>
            <person name="Hugenholtz P."/>
            <person name="Kyrpides N.C."/>
        </authorList>
    </citation>
    <scope>NUCLEOTIDE SEQUENCE [LARGE SCALE GENOMIC DNA]</scope>
    <source>
        <strain evidence="2 3">CGMCC 1.5364</strain>
    </source>
</reference>
<name>A0A562NKQ7_9RHOB</name>
<dbReference type="AlphaFoldDB" id="A0A562NKQ7"/>
<protein>
    <submittedName>
        <fullName evidence="2">Uncharacterized protein</fullName>
    </submittedName>
</protein>
<sequence length="117" mass="13232">MSADLIFLLVIASLPFLFLLGSGVAVTVGYFFSYDRQYDRMVNALIDGGMIELVDNYTVRSGLLVMWIQNYPYAYGRPYSCGVSESLTLSPWTKRRLRNHVRDLSTLRALEKVRGAA</sequence>
<feature type="transmembrane region" description="Helical" evidence="1">
    <location>
        <begin position="6"/>
        <end position="32"/>
    </location>
</feature>
<dbReference type="Proteomes" id="UP000316225">
    <property type="component" value="Unassembled WGS sequence"/>
</dbReference>
<evidence type="ECO:0000313" key="2">
    <source>
        <dbReference type="EMBL" id="TWI32754.1"/>
    </source>
</evidence>
<keyword evidence="1" id="KW-1133">Transmembrane helix</keyword>
<keyword evidence="3" id="KW-1185">Reference proteome</keyword>
<dbReference type="RefSeq" id="WP_145398555.1">
    <property type="nucleotide sequence ID" value="NZ_VLKU01000008.1"/>
</dbReference>
<evidence type="ECO:0000313" key="3">
    <source>
        <dbReference type="Proteomes" id="UP000316225"/>
    </source>
</evidence>
<dbReference type="EMBL" id="VLKU01000008">
    <property type="protein sequence ID" value="TWI32754.1"/>
    <property type="molecule type" value="Genomic_DNA"/>
</dbReference>
<keyword evidence="1" id="KW-0472">Membrane</keyword>
<evidence type="ECO:0000256" key="1">
    <source>
        <dbReference type="SAM" id="Phobius"/>
    </source>
</evidence>
<gene>
    <name evidence="2" type="ORF">IQ24_02629</name>
</gene>